<feature type="domain" description="Beta-lactamase class A catalytic" evidence="1">
    <location>
        <begin position="31"/>
        <end position="278"/>
    </location>
</feature>
<dbReference type="PANTHER" id="PTHR35333">
    <property type="entry name" value="BETA-LACTAMASE"/>
    <property type="match status" value="1"/>
</dbReference>
<organism evidence="2 3">
    <name type="scientific">Krasilnikoviella flava</name>
    <dbReference type="NCBI Taxonomy" id="526729"/>
    <lineage>
        <taxon>Bacteria</taxon>
        <taxon>Bacillati</taxon>
        <taxon>Actinomycetota</taxon>
        <taxon>Actinomycetes</taxon>
        <taxon>Micrococcales</taxon>
        <taxon>Promicromonosporaceae</taxon>
        <taxon>Krasilnikoviella</taxon>
    </lineage>
</organism>
<dbReference type="GO" id="GO:0008800">
    <property type="term" value="F:beta-lactamase activity"/>
    <property type="evidence" value="ECO:0007669"/>
    <property type="project" value="InterPro"/>
</dbReference>
<proteinExistence type="predicted"/>
<dbReference type="RefSeq" id="WP_176168919.1">
    <property type="nucleotide sequence ID" value="NZ_FUZQ01000006.1"/>
</dbReference>
<dbReference type="EMBL" id="FUZQ01000006">
    <property type="protein sequence ID" value="SKC76250.1"/>
    <property type="molecule type" value="Genomic_DNA"/>
</dbReference>
<dbReference type="InterPro" id="IPR000871">
    <property type="entry name" value="Beta-lactam_class-A"/>
</dbReference>
<name>A0A1T5LJV7_9MICO</name>
<evidence type="ECO:0000313" key="2">
    <source>
        <dbReference type="EMBL" id="SKC76250.1"/>
    </source>
</evidence>
<dbReference type="InterPro" id="IPR012338">
    <property type="entry name" value="Beta-lactam/transpept-like"/>
</dbReference>
<reference evidence="2 3" key="1">
    <citation type="submission" date="2017-02" db="EMBL/GenBank/DDBJ databases">
        <authorList>
            <person name="Peterson S.W."/>
        </authorList>
    </citation>
    <scope>NUCLEOTIDE SEQUENCE [LARGE SCALE GENOMIC DNA]</scope>
    <source>
        <strain evidence="2 3">DSM 21481</strain>
    </source>
</reference>
<keyword evidence="3" id="KW-1185">Reference proteome</keyword>
<dbReference type="Pfam" id="PF13354">
    <property type="entry name" value="Beta-lactamase2"/>
    <property type="match status" value="1"/>
</dbReference>
<dbReference type="Gene3D" id="3.40.710.10">
    <property type="entry name" value="DD-peptidase/beta-lactamase superfamily"/>
    <property type="match status" value="1"/>
</dbReference>
<dbReference type="Proteomes" id="UP000189777">
    <property type="component" value="Unassembled WGS sequence"/>
</dbReference>
<evidence type="ECO:0000313" key="3">
    <source>
        <dbReference type="Proteomes" id="UP000189777"/>
    </source>
</evidence>
<dbReference type="GO" id="GO:0046677">
    <property type="term" value="P:response to antibiotic"/>
    <property type="evidence" value="ECO:0007669"/>
    <property type="project" value="InterPro"/>
</dbReference>
<dbReference type="STRING" id="526729.SAMN04324258_3562"/>
<accession>A0A1T5LJV7</accession>
<gene>
    <name evidence="2" type="ORF">SAMN04324258_3562</name>
</gene>
<protein>
    <submittedName>
        <fullName evidence="2">Beta-lactamase class A</fullName>
    </submittedName>
</protein>
<evidence type="ECO:0000259" key="1">
    <source>
        <dbReference type="Pfam" id="PF13354"/>
    </source>
</evidence>
<sequence>MTPPALPVGAAVAQEVREVRTMLGDAGLSAGILVRDLASGHEAGIDPDLEMPAASLVKVPVALATLERIRRGELDPASPVVVDPGRLAGSGPPGITRFRHPASVALEDLLYLAVSLSDSSACDALLALTPPAQVGRLLRELGVPEVEVRHGLGELGNTPAEALEHLHPGLGHVFAATATTAHGGSAIRSLDVSVTTTVSARVLADLLGAVWGSGRIGPEVSARLRELLAANVHRQRLAPEFERDSSTWSSKTGTVLNLRHEAGVVEHADGGRVVVVVLSRSSVPAGVQPAAEIALGRAARRLHDVVRRTAPSPRALFRAG</sequence>
<dbReference type="GO" id="GO:0030655">
    <property type="term" value="P:beta-lactam antibiotic catabolic process"/>
    <property type="evidence" value="ECO:0007669"/>
    <property type="project" value="InterPro"/>
</dbReference>
<dbReference type="SUPFAM" id="SSF56601">
    <property type="entry name" value="beta-lactamase/transpeptidase-like"/>
    <property type="match status" value="1"/>
</dbReference>
<dbReference type="PANTHER" id="PTHR35333:SF3">
    <property type="entry name" value="BETA-LACTAMASE-TYPE TRANSPEPTIDASE FOLD CONTAINING PROTEIN"/>
    <property type="match status" value="1"/>
</dbReference>
<dbReference type="AlphaFoldDB" id="A0A1T5LJV7"/>
<dbReference type="InterPro" id="IPR045155">
    <property type="entry name" value="Beta-lactam_cat"/>
</dbReference>